<protein>
    <submittedName>
        <fullName evidence="1">Uncharacterized protein</fullName>
    </submittedName>
</protein>
<gene>
    <name evidence="1" type="ORF">S01H4_55253</name>
</gene>
<dbReference type="AlphaFoldDB" id="X1DAL9"/>
<evidence type="ECO:0000313" key="1">
    <source>
        <dbReference type="EMBL" id="GAH17821.1"/>
    </source>
</evidence>
<organism evidence="1">
    <name type="scientific">marine sediment metagenome</name>
    <dbReference type="NCBI Taxonomy" id="412755"/>
    <lineage>
        <taxon>unclassified sequences</taxon>
        <taxon>metagenomes</taxon>
        <taxon>ecological metagenomes</taxon>
    </lineage>
</organism>
<accession>X1DAL9</accession>
<sequence length="115" mass="13558">AGFNLTRIGLKEAKKVEKMITKQDNKEEEKADNLISSDKILIDSFKTHQSFLKFQMTKEINISELKFCLLIKVRQTASHTLFNSRFLELPRIFEEYKEDELLNSSLSEYKEIPKR</sequence>
<proteinExistence type="predicted"/>
<reference evidence="1" key="1">
    <citation type="journal article" date="2014" name="Front. Microbiol.">
        <title>High frequency of phylogenetically diverse reductive dehalogenase-homologous genes in deep subseafloor sedimentary metagenomes.</title>
        <authorList>
            <person name="Kawai M."/>
            <person name="Futagami T."/>
            <person name="Toyoda A."/>
            <person name="Takaki Y."/>
            <person name="Nishi S."/>
            <person name="Hori S."/>
            <person name="Arai W."/>
            <person name="Tsubouchi T."/>
            <person name="Morono Y."/>
            <person name="Uchiyama I."/>
            <person name="Ito T."/>
            <person name="Fujiyama A."/>
            <person name="Inagaki F."/>
            <person name="Takami H."/>
        </authorList>
    </citation>
    <scope>NUCLEOTIDE SEQUENCE</scope>
    <source>
        <strain evidence="1">Expedition CK06-06</strain>
    </source>
</reference>
<feature type="non-terminal residue" evidence="1">
    <location>
        <position position="1"/>
    </location>
</feature>
<dbReference type="EMBL" id="BART01031869">
    <property type="protein sequence ID" value="GAH17821.1"/>
    <property type="molecule type" value="Genomic_DNA"/>
</dbReference>
<name>X1DAL9_9ZZZZ</name>
<comment type="caution">
    <text evidence="1">The sequence shown here is derived from an EMBL/GenBank/DDBJ whole genome shotgun (WGS) entry which is preliminary data.</text>
</comment>